<organism evidence="9 10">
    <name type="scientific">Actinokineospora terrae</name>
    <dbReference type="NCBI Taxonomy" id="155974"/>
    <lineage>
        <taxon>Bacteria</taxon>
        <taxon>Bacillati</taxon>
        <taxon>Actinomycetota</taxon>
        <taxon>Actinomycetes</taxon>
        <taxon>Pseudonocardiales</taxon>
        <taxon>Pseudonocardiaceae</taxon>
        <taxon>Actinokineospora</taxon>
    </lineage>
</organism>
<accession>A0A1H9KK02</accession>
<keyword evidence="10" id="KW-1185">Reference proteome</keyword>
<proteinExistence type="inferred from homology"/>
<evidence type="ECO:0000256" key="5">
    <source>
        <dbReference type="ARBA" id="ARBA00023004"/>
    </source>
</evidence>
<dbReference type="SUPFAM" id="SSF48264">
    <property type="entry name" value="Cytochrome P450"/>
    <property type="match status" value="1"/>
</dbReference>
<evidence type="ECO:0000256" key="4">
    <source>
        <dbReference type="ARBA" id="ARBA00023002"/>
    </source>
</evidence>
<dbReference type="STRING" id="155974.SAMN04487818_101206"/>
<dbReference type="GO" id="GO:0005506">
    <property type="term" value="F:iron ion binding"/>
    <property type="evidence" value="ECO:0007669"/>
    <property type="project" value="InterPro"/>
</dbReference>
<dbReference type="AlphaFoldDB" id="A0A1H9KK02"/>
<dbReference type="InterPro" id="IPR001128">
    <property type="entry name" value="Cyt_P450"/>
</dbReference>
<evidence type="ECO:0000256" key="2">
    <source>
        <dbReference type="ARBA" id="ARBA00022617"/>
    </source>
</evidence>
<comment type="similarity">
    <text evidence="1 7">Belongs to the cytochrome P450 family.</text>
</comment>
<dbReference type="CDD" id="cd11030">
    <property type="entry name" value="CYP105-like"/>
    <property type="match status" value="1"/>
</dbReference>
<evidence type="ECO:0000256" key="8">
    <source>
        <dbReference type="SAM" id="MobiDB-lite"/>
    </source>
</evidence>
<dbReference type="PROSITE" id="PS00086">
    <property type="entry name" value="CYTOCHROME_P450"/>
    <property type="match status" value="1"/>
</dbReference>
<dbReference type="GO" id="GO:0004497">
    <property type="term" value="F:monooxygenase activity"/>
    <property type="evidence" value="ECO:0007669"/>
    <property type="project" value="UniProtKB-KW"/>
</dbReference>
<keyword evidence="6 7" id="KW-0503">Monooxygenase</keyword>
<dbReference type="EMBL" id="FOGI01000001">
    <property type="protein sequence ID" value="SEQ99193.1"/>
    <property type="molecule type" value="Genomic_DNA"/>
</dbReference>
<evidence type="ECO:0000256" key="3">
    <source>
        <dbReference type="ARBA" id="ARBA00022723"/>
    </source>
</evidence>
<protein>
    <submittedName>
        <fullName evidence="9">Cytochrome P450</fullName>
    </submittedName>
</protein>
<dbReference type="GO" id="GO:0016705">
    <property type="term" value="F:oxidoreductase activity, acting on paired donors, with incorporation or reduction of molecular oxygen"/>
    <property type="evidence" value="ECO:0007669"/>
    <property type="project" value="InterPro"/>
</dbReference>
<dbReference type="InterPro" id="IPR017972">
    <property type="entry name" value="Cyt_P450_CS"/>
</dbReference>
<evidence type="ECO:0000313" key="10">
    <source>
        <dbReference type="Proteomes" id="UP000199051"/>
    </source>
</evidence>
<dbReference type="GO" id="GO:0020037">
    <property type="term" value="F:heme binding"/>
    <property type="evidence" value="ECO:0007669"/>
    <property type="project" value="InterPro"/>
</dbReference>
<evidence type="ECO:0000256" key="1">
    <source>
        <dbReference type="ARBA" id="ARBA00010617"/>
    </source>
</evidence>
<sequence>MATPTTTAPENPPVPEQPRSARLLGLPRDLTERPAGCPFSPAAKLTALSATGPVHRVVGDDGEDIWVVTGHAEARALLSDPRFSSDLSRSTVAMNRLPKLLRERFLSPRNRAGNFLGMDAPQHTRYRKLLTGQFTVRRMRQLEPRITQIVTEHLDALIAAGPSADLVPAFALPLPSLVISELLGVDYADRGAFQQSTAKLLNLDTPLDEVVEQAEALREFMRALVEAKRATPTDDLLSGLVHADQDTPLTDDELVGMANLLLIAGHETTANMLALGTFALLEHPDQLALLRDDPALIGTAVEELLRYLTILHLGIRRTPLVDVELAGHHVRAGDNVMISAQMANLDEEHYKHPDTLDLTRPRGPHLAFGHGIHQCLGQQLARVEMTIGFTELLRRLPGLRLAVPADEVPLRDNMAIYGVHALPVTWDADAARAT</sequence>
<dbReference type="Proteomes" id="UP000199051">
    <property type="component" value="Unassembled WGS sequence"/>
</dbReference>
<dbReference type="PRINTS" id="PR00359">
    <property type="entry name" value="BP450"/>
</dbReference>
<dbReference type="PANTHER" id="PTHR46696">
    <property type="entry name" value="P450, PUTATIVE (EUROFUNG)-RELATED"/>
    <property type="match status" value="1"/>
</dbReference>
<name>A0A1H9KK02_9PSEU</name>
<gene>
    <name evidence="9" type="ORF">SAMN04487818_101206</name>
</gene>
<dbReference type="Gene3D" id="1.10.630.10">
    <property type="entry name" value="Cytochrome P450"/>
    <property type="match status" value="1"/>
</dbReference>
<dbReference type="Pfam" id="PF00067">
    <property type="entry name" value="p450"/>
    <property type="match status" value="1"/>
</dbReference>
<keyword evidence="4 7" id="KW-0560">Oxidoreductase</keyword>
<dbReference type="FunFam" id="1.10.630.10:FF:000018">
    <property type="entry name" value="Cytochrome P450 monooxygenase"/>
    <property type="match status" value="1"/>
</dbReference>
<evidence type="ECO:0000256" key="6">
    <source>
        <dbReference type="ARBA" id="ARBA00023033"/>
    </source>
</evidence>
<keyword evidence="3 7" id="KW-0479">Metal-binding</keyword>
<evidence type="ECO:0000313" key="9">
    <source>
        <dbReference type="EMBL" id="SEQ99193.1"/>
    </source>
</evidence>
<dbReference type="InterPro" id="IPR036396">
    <property type="entry name" value="Cyt_P450_sf"/>
</dbReference>
<dbReference type="PANTHER" id="PTHR46696:SF1">
    <property type="entry name" value="CYTOCHROME P450 YJIB-RELATED"/>
    <property type="match status" value="1"/>
</dbReference>
<evidence type="ECO:0000256" key="7">
    <source>
        <dbReference type="RuleBase" id="RU000461"/>
    </source>
</evidence>
<feature type="region of interest" description="Disordered" evidence="8">
    <location>
        <begin position="1"/>
        <end position="20"/>
    </location>
</feature>
<dbReference type="InterPro" id="IPR002397">
    <property type="entry name" value="Cyt_P450_B"/>
</dbReference>
<dbReference type="RefSeq" id="WP_092774476.1">
    <property type="nucleotide sequence ID" value="NZ_FOGI01000001.1"/>
</dbReference>
<reference evidence="10" key="1">
    <citation type="submission" date="2016-10" db="EMBL/GenBank/DDBJ databases">
        <authorList>
            <person name="Varghese N."/>
            <person name="Submissions S."/>
        </authorList>
    </citation>
    <scope>NUCLEOTIDE SEQUENCE [LARGE SCALE GENOMIC DNA]</scope>
    <source>
        <strain evidence="10">DSM 44260</strain>
    </source>
</reference>
<keyword evidence="2 7" id="KW-0349">Heme</keyword>
<keyword evidence="5 7" id="KW-0408">Iron</keyword>
<dbReference type="PRINTS" id="PR00385">
    <property type="entry name" value="P450"/>
</dbReference>